<organism evidence="2 3">
    <name type="scientific">Chryseobacterium taichungense</name>
    <dbReference type="NCBI Taxonomy" id="295069"/>
    <lineage>
        <taxon>Bacteria</taxon>
        <taxon>Pseudomonadati</taxon>
        <taxon>Bacteroidota</taxon>
        <taxon>Flavobacteriia</taxon>
        <taxon>Flavobacteriales</taxon>
        <taxon>Weeksellaceae</taxon>
        <taxon>Chryseobacterium group</taxon>
        <taxon>Chryseobacterium</taxon>
    </lineage>
</organism>
<accession>A0A1H8A619</accession>
<dbReference type="RefSeq" id="WP_143052690.1">
    <property type="nucleotide sequence ID" value="NZ_FOBV01000005.1"/>
</dbReference>
<sequence length="155" mass="18003">MDKTLFVIFIFSILIISVSCNESNLEKQKLSININNALTTDTNELTKRDYKKVSEKINTLYNNGIIPNSKNRVYFLFYCPTLGKVERLQSDLISRNYVAEYNVALEEIEGRAYFLAGNTYPLPINLEDIYRLNIDMNQLANSCKCEYAFWEVKVE</sequence>
<dbReference type="Pfam" id="PF06877">
    <property type="entry name" value="RraB"/>
    <property type="match status" value="1"/>
</dbReference>
<reference evidence="3" key="1">
    <citation type="submission" date="2016-10" db="EMBL/GenBank/DDBJ databases">
        <authorList>
            <person name="Varghese N."/>
            <person name="Submissions S."/>
        </authorList>
    </citation>
    <scope>NUCLEOTIDE SEQUENCE [LARGE SCALE GENOMIC DNA]</scope>
    <source>
        <strain evidence="3">DSM 17453</strain>
    </source>
</reference>
<proteinExistence type="predicted"/>
<keyword evidence="3" id="KW-1185">Reference proteome</keyword>
<evidence type="ECO:0000313" key="2">
    <source>
        <dbReference type="EMBL" id="SEM64977.1"/>
    </source>
</evidence>
<evidence type="ECO:0000259" key="1">
    <source>
        <dbReference type="Pfam" id="PF06877"/>
    </source>
</evidence>
<dbReference type="PROSITE" id="PS51257">
    <property type="entry name" value="PROKAR_LIPOPROTEIN"/>
    <property type="match status" value="1"/>
</dbReference>
<dbReference type="SUPFAM" id="SSF89946">
    <property type="entry name" value="Hypothetical protein VC0424"/>
    <property type="match status" value="1"/>
</dbReference>
<dbReference type="EMBL" id="FOBV01000005">
    <property type="protein sequence ID" value="SEM64977.1"/>
    <property type="molecule type" value="Genomic_DNA"/>
</dbReference>
<dbReference type="Proteomes" id="UP000199450">
    <property type="component" value="Unassembled WGS sequence"/>
</dbReference>
<dbReference type="Gene3D" id="3.30.70.970">
    <property type="entry name" value="RraB-like"/>
    <property type="match status" value="1"/>
</dbReference>
<dbReference type="InterPro" id="IPR036701">
    <property type="entry name" value="RraB-like_sf"/>
</dbReference>
<evidence type="ECO:0000313" key="3">
    <source>
        <dbReference type="Proteomes" id="UP000199450"/>
    </source>
</evidence>
<dbReference type="AlphaFoldDB" id="A0A1H8A619"/>
<gene>
    <name evidence="2" type="ORF">SAMN05421856_10569</name>
</gene>
<feature type="domain" description="Regulator of ribonuclease activity B" evidence="1">
    <location>
        <begin position="57"/>
        <end position="152"/>
    </location>
</feature>
<dbReference type="InterPro" id="IPR009671">
    <property type="entry name" value="RraB_dom"/>
</dbReference>
<protein>
    <submittedName>
        <fullName evidence="2">Regulator of ribonuclease activity B</fullName>
    </submittedName>
</protein>
<dbReference type="OrthoDB" id="10002310at2"/>
<name>A0A1H8A619_9FLAO</name>